<keyword evidence="2" id="KW-1185">Reference proteome</keyword>
<dbReference type="Proteomes" id="UP000025227">
    <property type="component" value="Unplaced"/>
</dbReference>
<feature type="region of interest" description="Disordered" evidence="1">
    <location>
        <begin position="34"/>
        <end position="62"/>
    </location>
</feature>
<feature type="region of interest" description="Disordered" evidence="1">
    <location>
        <begin position="181"/>
        <end position="220"/>
    </location>
</feature>
<evidence type="ECO:0000313" key="3">
    <source>
        <dbReference type="WBParaSite" id="HCON_00117680-00001"/>
    </source>
</evidence>
<dbReference type="AlphaFoldDB" id="A0A7I4YPK6"/>
<proteinExistence type="predicted"/>
<evidence type="ECO:0000313" key="2">
    <source>
        <dbReference type="Proteomes" id="UP000025227"/>
    </source>
</evidence>
<dbReference type="WBParaSite" id="HCON_00117680-00001">
    <property type="protein sequence ID" value="HCON_00117680-00001"/>
    <property type="gene ID" value="HCON_00117680"/>
</dbReference>
<sequence length="220" mass="23158">MEDTAVLHAKDGRALRDATSAALAQVWRDARSQTSALAQRINEGPPPSPQPKETPSDLGDLEPDVFFEVADLESLVPAQELRELLLTPDLLASPAKSSSGIPVQAESLLEPKSEMSSAESIAAIPLPLGPPPPGSSGAVAPYVESFGASSPPRTASVVSASSLSARRDAVAPTNKLENLPFLFRKRHRQTASRRSRTSCNKPSTGADDDCLLFAASPPVD</sequence>
<organism evidence="2 3">
    <name type="scientific">Haemonchus contortus</name>
    <name type="common">Barber pole worm</name>
    <dbReference type="NCBI Taxonomy" id="6289"/>
    <lineage>
        <taxon>Eukaryota</taxon>
        <taxon>Metazoa</taxon>
        <taxon>Ecdysozoa</taxon>
        <taxon>Nematoda</taxon>
        <taxon>Chromadorea</taxon>
        <taxon>Rhabditida</taxon>
        <taxon>Rhabditina</taxon>
        <taxon>Rhabditomorpha</taxon>
        <taxon>Strongyloidea</taxon>
        <taxon>Trichostrongylidae</taxon>
        <taxon>Haemonchus</taxon>
    </lineage>
</organism>
<protein>
    <submittedName>
        <fullName evidence="3">Rad21_Rec8 domain-containing protein</fullName>
    </submittedName>
</protein>
<evidence type="ECO:0000256" key="1">
    <source>
        <dbReference type="SAM" id="MobiDB-lite"/>
    </source>
</evidence>
<reference evidence="3" key="1">
    <citation type="submission" date="2020-12" db="UniProtKB">
        <authorList>
            <consortium name="WormBaseParasite"/>
        </authorList>
    </citation>
    <scope>IDENTIFICATION</scope>
    <source>
        <strain evidence="3">MHco3</strain>
    </source>
</reference>
<accession>A0A7I4YPK6</accession>
<name>A0A7I4YPK6_HAECO</name>
<feature type="compositionally biased region" description="Basic residues" evidence="1">
    <location>
        <begin position="183"/>
        <end position="196"/>
    </location>
</feature>